<feature type="non-terminal residue" evidence="2">
    <location>
        <position position="1"/>
    </location>
</feature>
<evidence type="ECO:0000313" key="3">
    <source>
        <dbReference type="Proteomes" id="UP000265520"/>
    </source>
</evidence>
<feature type="region of interest" description="Disordered" evidence="1">
    <location>
        <begin position="1"/>
        <end position="47"/>
    </location>
</feature>
<dbReference type="Proteomes" id="UP000265520">
    <property type="component" value="Unassembled WGS sequence"/>
</dbReference>
<evidence type="ECO:0000256" key="1">
    <source>
        <dbReference type="SAM" id="MobiDB-lite"/>
    </source>
</evidence>
<proteinExistence type="predicted"/>
<feature type="compositionally biased region" description="Basic and acidic residues" evidence="1">
    <location>
        <begin position="32"/>
        <end position="42"/>
    </location>
</feature>
<reference evidence="2 3" key="1">
    <citation type="journal article" date="2018" name="Front. Plant Sci.">
        <title>Red Clover (Trifolium pratense) and Zigzag Clover (T. medium) - A Picture of Genomic Similarities and Differences.</title>
        <authorList>
            <person name="Dluhosova J."/>
            <person name="Istvanek J."/>
            <person name="Nedelnik J."/>
            <person name="Repkova J."/>
        </authorList>
    </citation>
    <scope>NUCLEOTIDE SEQUENCE [LARGE SCALE GENOMIC DNA]</scope>
    <source>
        <strain evidence="3">cv. 10/8</strain>
        <tissue evidence="2">Leaf</tissue>
    </source>
</reference>
<name>A0A392U1V8_9FABA</name>
<protein>
    <submittedName>
        <fullName evidence="2">Uncharacterized protein</fullName>
    </submittedName>
</protein>
<dbReference type="EMBL" id="LXQA010687272">
    <property type="protein sequence ID" value="MCI66035.1"/>
    <property type="molecule type" value="Genomic_DNA"/>
</dbReference>
<evidence type="ECO:0000313" key="2">
    <source>
        <dbReference type="EMBL" id="MCI66035.1"/>
    </source>
</evidence>
<keyword evidence="3" id="KW-1185">Reference proteome</keyword>
<comment type="caution">
    <text evidence="2">The sequence shown here is derived from an EMBL/GenBank/DDBJ whole genome shotgun (WGS) entry which is preliminary data.</text>
</comment>
<dbReference type="AlphaFoldDB" id="A0A392U1V8"/>
<organism evidence="2 3">
    <name type="scientific">Trifolium medium</name>
    <dbReference type="NCBI Taxonomy" id="97028"/>
    <lineage>
        <taxon>Eukaryota</taxon>
        <taxon>Viridiplantae</taxon>
        <taxon>Streptophyta</taxon>
        <taxon>Embryophyta</taxon>
        <taxon>Tracheophyta</taxon>
        <taxon>Spermatophyta</taxon>
        <taxon>Magnoliopsida</taxon>
        <taxon>eudicotyledons</taxon>
        <taxon>Gunneridae</taxon>
        <taxon>Pentapetalae</taxon>
        <taxon>rosids</taxon>
        <taxon>fabids</taxon>
        <taxon>Fabales</taxon>
        <taxon>Fabaceae</taxon>
        <taxon>Papilionoideae</taxon>
        <taxon>50 kb inversion clade</taxon>
        <taxon>NPAAA clade</taxon>
        <taxon>Hologalegina</taxon>
        <taxon>IRL clade</taxon>
        <taxon>Trifolieae</taxon>
        <taxon>Trifolium</taxon>
    </lineage>
</organism>
<accession>A0A392U1V8</accession>
<sequence length="61" mass="6798">PNTVKEETRSTIPTVKNEDRTTKGRKQNTTKGKNENKDERTENAVVRSGDLIAPPFSVVTL</sequence>